<evidence type="ECO:0000256" key="6">
    <source>
        <dbReference type="ARBA" id="ARBA00023170"/>
    </source>
</evidence>
<evidence type="ECO:0000313" key="11">
    <source>
        <dbReference type="Proteomes" id="UP000682733"/>
    </source>
</evidence>
<dbReference type="InterPro" id="IPR000276">
    <property type="entry name" value="GPCR_Rhodpsn"/>
</dbReference>
<feature type="domain" description="G-protein coupled receptors family 1 profile" evidence="8">
    <location>
        <begin position="1"/>
        <end position="240"/>
    </location>
</feature>
<evidence type="ECO:0000313" key="10">
    <source>
        <dbReference type="EMBL" id="CAF4105236.1"/>
    </source>
</evidence>
<evidence type="ECO:0000256" key="2">
    <source>
        <dbReference type="ARBA" id="ARBA00022475"/>
    </source>
</evidence>
<keyword evidence="2" id="KW-1003">Cell membrane</keyword>
<evidence type="ECO:0000256" key="3">
    <source>
        <dbReference type="ARBA" id="ARBA00022692"/>
    </source>
</evidence>
<evidence type="ECO:0000256" key="7">
    <source>
        <dbReference type="SAM" id="Phobius"/>
    </source>
</evidence>
<comment type="subcellular location">
    <subcellularLocation>
        <location evidence="1">Cell membrane</location>
        <topology evidence="1">Multi-pass membrane protein</topology>
    </subcellularLocation>
</comment>
<dbReference type="PROSITE" id="PS50262">
    <property type="entry name" value="G_PROTEIN_RECEP_F1_2"/>
    <property type="match status" value="1"/>
</dbReference>
<reference evidence="10" key="1">
    <citation type="submission" date="2021-02" db="EMBL/GenBank/DDBJ databases">
        <authorList>
            <person name="Nowell W R."/>
        </authorList>
    </citation>
    <scope>NUCLEOTIDE SEQUENCE</scope>
</reference>
<keyword evidence="6" id="KW-0675">Receptor</keyword>
<keyword evidence="5 7" id="KW-0472">Membrane</keyword>
<sequence>MASIYSILHLFNSLLPRILIGFQIDPTGTSKVYCKLNIYLSNQFSLTAQTFLILATVDRYLCSCRQLRYYREWKKVKSIRIVIGITIIFYILLLIPHLIFYDTNSDNACSPTSNSFNYYVIYFMDLILITLTPIVATMYFGLNTCINIRQQRKTVHAAAPHTTIVKSAIRNRMEKQTMRMLLLQIFVNCISSTPLLVQSIYASATLQNDKDLLLVAQENLFKTIVRLLSYVTYTAGFYINFISSSEIRRILKEKVHRRHYSTTQVTTDNHTAN</sequence>
<evidence type="ECO:0000259" key="8">
    <source>
        <dbReference type="PROSITE" id="PS50262"/>
    </source>
</evidence>
<dbReference type="InterPro" id="IPR017452">
    <property type="entry name" value="GPCR_Rhodpsn_7TM"/>
</dbReference>
<evidence type="ECO:0000256" key="4">
    <source>
        <dbReference type="ARBA" id="ARBA00022989"/>
    </source>
</evidence>
<keyword evidence="3 7" id="KW-0812">Transmembrane</keyword>
<dbReference type="GO" id="GO:0004930">
    <property type="term" value="F:G protein-coupled receptor activity"/>
    <property type="evidence" value="ECO:0007669"/>
    <property type="project" value="InterPro"/>
</dbReference>
<dbReference type="Pfam" id="PF00001">
    <property type="entry name" value="7tm_1"/>
    <property type="match status" value="1"/>
</dbReference>
<evidence type="ECO:0000256" key="5">
    <source>
        <dbReference type="ARBA" id="ARBA00023136"/>
    </source>
</evidence>
<organism evidence="10 11">
    <name type="scientific">Didymodactylos carnosus</name>
    <dbReference type="NCBI Taxonomy" id="1234261"/>
    <lineage>
        <taxon>Eukaryota</taxon>
        <taxon>Metazoa</taxon>
        <taxon>Spiralia</taxon>
        <taxon>Gnathifera</taxon>
        <taxon>Rotifera</taxon>
        <taxon>Eurotatoria</taxon>
        <taxon>Bdelloidea</taxon>
        <taxon>Philodinida</taxon>
        <taxon>Philodinidae</taxon>
        <taxon>Didymodactylos</taxon>
    </lineage>
</organism>
<dbReference type="Proteomes" id="UP000677228">
    <property type="component" value="Unassembled WGS sequence"/>
</dbReference>
<feature type="transmembrane region" description="Helical" evidence="7">
    <location>
        <begin position="180"/>
        <end position="204"/>
    </location>
</feature>
<gene>
    <name evidence="9" type="ORF">OVA965_LOCUS28456</name>
    <name evidence="10" type="ORF">TMI583_LOCUS29210</name>
</gene>
<keyword evidence="4 7" id="KW-1133">Transmembrane helix</keyword>
<dbReference type="SUPFAM" id="SSF81321">
    <property type="entry name" value="Family A G protein-coupled receptor-like"/>
    <property type="match status" value="1"/>
</dbReference>
<feature type="transmembrane region" description="Helical" evidence="7">
    <location>
        <begin position="224"/>
        <end position="242"/>
    </location>
</feature>
<feature type="transmembrane region" description="Helical" evidence="7">
    <location>
        <begin position="119"/>
        <end position="142"/>
    </location>
</feature>
<dbReference type="Proteomes" id="UP000682733">
    <property type="component" value="Unassembled WGS sequence"/>
</dbReference>
<name>A0A8S2QLD5_9BILA</name>
<comment type="caution">
    <text evidence="10">The sequence shown here is derived from an EMBL/GenBank/DDBJ whole genome shotgun (WGS) entry which is preliminary data.</text>
</comment>
<dbReference type="GO" id="GO:0005886">
    <property type="term" value="C:plasma membrane"/>
    <property type="evidence" value="ECO:0007669"/>
    <property type="project" value="UniProtKB-SubCell"/>
</dbReference>
<protein>
    <recommendedName>
        <fullName evidence="8">G-protein coupled receptors family 1 profile domain-containing protein</fullName>
    </recommendedName>
</protein>
<feature type="transmembrane region" description="Helical" evidence="7">
    <location>
        <begin position="78"/>
        <end position="99"/>
    </location>
</feature>
<dbReference type="PANTHER" id="PTHR24241">
    <property type="entry name" value="NEUROPEPTIDE RECEPTOR-RELATED G-PROTEIN COUPLED RECEPTOR"/>
    <property type="match status" value="1"/>
</dbReference>
<evidence type="ECO:0000256" key="1">
    <source>
        <dbReference type="ARBA" id="ARBA00004651"/>
    </source>
</evidence>
<proteinExistence type="predicted"/>
<dbReference type="AlphaFoldDB" id="A0A8S2QLD5"/>
<evidence type="ECO:0000313" key="9">
    <source>
        <dbReference type="EMBL" id="CAF1299323.1"/>
    </source>
</evidence>
<dbReference type="EMBL" id="CAJOBA010041006">
    <property type="protein sequence ID" value="CAF4105236.1"/>
    <property type="molecule type" value="Genomic_DNA"/>
</dbReference>
<dbReference type="EMBL" id="CAJNOK010019430">
    <property type="protein sequence ID" value="CAF1299323.1"/>
    <property type="molecule type" value="Genomic_DNA"/>
</dbReference>
<accession>A0A8S2QLD5</accession>
<dbReference type="Gene3D" id="1.20.1070.10">
    <property type="entry name" value="Rhodopsin 7-helix transmembrane proteins"/>
    <property type="match status" value="1"/>
</dbReference>